<evidence type="ECO:0000313" key="1">
    <source>
        <dbReference type="EMBL" id="AFV11571.1"/>
    </source>
</evidence>
<dbReference type="Proteomes" id="UP000000467">
    <property type="component" value="Chromosome"/>
</dbReference>
<organism evidence="1 2">
    <name type="scientific">Thermacetogenium phaeum (strain ATCC BAA-254 / DSM 26808 / PB)</name>
    <dbReference type="NCBI Taxonomy" id="1089553"/>
    <lineage>
        <taxon>Bacteria</taxon>
        <taxon>Bacillati</taxon>
        <taxon>Bacillota</taxon>
        <taxon>Clostridia</taxon>
        <taxon>Thermoanaerobacterales</taxon>
        <taxon>Thermoanaerobacteraceae</taxon>
        <taxon>Thermacetogenium</taxon>
    </lineage>
</organism>
<proteinExistence type="predicted"/>
<dbReference type="AlphaFoldDB" id="K4LEV8"/>
<reference evidence="1 2" key="1">
    <citation type="journal article" date="2012" name="BMC Genomics">
        <title>Genome-guided analysis of physiological and morphological traits of the fermentative acetate oxidizer Thermacetogenium phaeum.</title>
        <authorList>
            <person name="Oehler D."/>
            <person name="Poehlein A."/>
            <person name="Leimbach A."/>
            <person name="Muller N."/>
            <person name="Daniel R."/>
            <person name="Gottschalk G."/>
            <person name="Schink B."/>
        </authorList>
    </citation>
    <scope>NUCLEOTIDE SEQUENCE [LARGE SCALE GENOMIC DNA]</scope>
    <source>
        <strain evidence="2">ATCC BAA-254 / DSM 26808 / PB</strain>
    </source>
</reference>
<name>K4LEV8_THEPS</name>
<gene>
    <name evidence="1" type="ordered locus">Tph_c13550</name>
</gene>
<dbReference type="OrthoDB" id="9953766at2"/>
<sequence>MGKAISLNEFLKLSDAQAKDVMLELSKMSDQELASEWNVHTSFIRKIRHILGIRKDHSGSVVANADILSDKWPPVYRPRKRVVAAAVFEEKMQLPEIRVPAQVEEQKDARGFFFSLEGVFPASEVQKRIEALALMASCSPQSRFAVTIKLEEVTGEGAG</sequence>
<evidence type="ECO:0000313" key="2">
    <source>
        <dbReference type="Proteomes" id="UP000000467"/>
    </source>
</evidence>
<accession>K4LEV8</accession>
<dbReference type="EMBL" id="CP003732">
    <property type="protein sequence ID" value="AFV11571.1"/>
    <property type="molecule type" value="Genomic_DNA"/>
</dbReference>
<dbReference type="KEGG" id="tpz:Tph_c13550"/>
<keyword evidence="2" id="KW-1185">Reference proteome</keyword>
<protein>
    <submittedName>
        <fullName evidence="1">Uncharacterized protein</fullName>
    </submittedName>
</protein>
<dbReference type="RefSeq" id="WP_015050452.1">
    <property type="nucleotide sequence ID" value="NC_018870.1"/>
</dbReference>
<dbReference type="HOGENOM" id="CLU_1659907_0_0_9"/>